<comment type="caution">
    <text evidence="7">The sequence shown here is derived from an EMBL/GenBank/DDBJ whole genome shotgun (WGS) entry which is preliminary data.</text>
</comment>
<feature type="region of interest" description="Disordered" evidence="6">
    <location>
        <begin position="39"/>
        <end position="65"/>
    </location>
</feature>
<evidence type="ECO:0000256" key="1">
    <source>
        <dbReference type="ARBA" id="ARBA00022723"/>
    </source>
</evidence>
<dbReference type="Proteomes" id="UP001396898">
    <property type="component" value="Unassembled WGS sequence"/>
</dbReference>
<evidence type="ECO:0000313" key="8">
    <source>
        <dbReference type="Proteomes" id="UP001396898"/>
    </source>
</evidence>
<accession>A0ABR1RC00</accession>
<evidence type="ECO:0000313" key="7">
    <source>
        <dbReference type="EMBL" id="KAK8008094.1"/>
    </source>
</evidence>
<evidence type="ECO:0000256" key="5">
    <source>
        <dbReference type="ARBA" id="ARBA00023242"/>
    </source>
</evidence>
<evidence type="ECO:0008006" key="9">
    <source>
        <dbReference type="Google" id="ProtNLM"/>
    </source>
</evidence>
<gene>
    <name evidence="7" type="ORF">PG991_010645</name>
</gene>
<feature type="compositionally biased region" description="Polar residues" evidence="6">
    <location>
        <begin position="50"/>
        <end position="61"/>
    </location>
</feature>
<keyword evidence="1" id="KW-0479">Metal-binding</keyword>
<keyword evidence="4" id="KW-0804">Transcription</keyword>
<keyword evidence="2" id="KW-0862">Zinc</keyword>
<evidence type="ECO:0000256" key="2">
    <source>
        <dbReference type="ARBA" id="ARBA00022833"/>
    </source>
</evidence>
<evidence type="ECO:0000256" key="6">
    <source>
        <dbReference type="SAM" id="MobiDB-lite"/>
    </source>
</evidence>
<organism evidence="7 8">
    <name type="scientific">Apiospora marii</name>
    <dbReference type="NCBI Taxonomy" id="335849"/>
    <lineage>
        <taxon>Eukaryota</taxon>
        <taxon>Fungi</taxon>
        <taxon>Dikarya</taxon>
        <taxon>Ascomycota</taxon>
        <taxon>Pezizomycotina</taxon>
        <taxon>Sordariomycetes</taxon>
        <taxon>Xylariomycetidae</taxon>
        <taxon>Amphisphaeriales</taxon>
        <taxon>Apiosporaceae</taxon>
        <taxon>Apiospora</taxon>
    </lineage>
</organism>
<keyword evidence="8" id="KW-1185">Reference proteome</keyword>
<evidence type="ECO:0000256" key="4">
    <source>
        <dbReference type="ARBA" id="ARBA00023163"/>
    </source>
</evidence>
<keyword evidence="3" id="KW-0805">Transcription regulation</keyword>
<reference evidence="7 8" key="1">
    <citation type="submission" date="2023-01" db="EMBL/GenBank/DDBJ databases">
        <title>Analysis of 21 Apiospora genomes using comparative genomics revels a genus with tremendous synthesis potential of carbohydrate active enzymes and secondary metabolites.</title>
        <authorList>
            <person name="Sorensen T."/>
        </authorList>
    </citation>
    <scope>NUCLEOTIDE SEQUENCE [LARGE SCALE GENOMIC DNA]</scope>
    <source>
        <strain evidence="7 8">CBS 20057</strain>
    </source>
</reference>
<sequence length="435" mass="48628">MSDCSAVRVGGALQGCTRPSCGKCRARFLVCEFPVVDQDRRPPSPAIDQDQLNNGFQTPSRQGLVPLPPHLYDTPATYGSSEPTLVEEPEGFSNYVTPNASPPPPGCYGPGVAEPYAVNESVQDRVKRNGLPATAVVSEERRKVLLGTAPGTPSNNMVVRHTMHFVIRVLRSWPRLMATYHTAQLPPIIHNSQIVDGSLPKPLAHCYTLTKMWDSQATGSGDLVQGIVLDEVQRLWREHASYDDADLLAAAQSVLILLIILFYGSAKGQELSVRAQADLVLQLWDVKKRLAATGLFLPEEHDSNLTTPRWRDWATVSAKRRTILAMHHLEWSWSLREGYPILTCFELAAQPAPAARHLWHETDEAKWGTLYGEWLRLWKDGGVYKIGEFFNIEAEGGLDARSERWLSEADEYGMMLMAESKDFHYPQTHEVCCDR</sequence>
<protein>
    <recommendedName>
        <fullName evidence="9">Zn(2)-C6 fungal-type domain-containing protein</fullName>
    </recommendedName>
</protein>
<dbReference type="PANTHER" id="PTHR47660:SF3">
    <property type="entry name" value="FINGER DOMAIN PROTEIN, PUTATIVE (AFU_ORTHOLOGUE AFUA_4G03310)-RELATED"/>
    <property type="match status" value="1"/>
</dbReference>
<dbReference type="EMBL" id="JAQQWI010000016">
    <property type="protein sequence ID" value="KAK8008094.1"/>
    <property type="molecule type" value="Genomic_DNA"/>
</dbReference>
<dbReference type="PANTHER" id="PTHR47660">
    <property type="entry name" value="TRANSCRIPTION FACTOR WITH C2H2 AND ZN(2)-CYS(6) DNA BINDING DOMAIN (EUROFUNG)-RELATED-RELATED"/>
    <property type="match status" value="1"/>
</dbReference>
<name>A0ABR1RC00_9PEZI</name>
<keyword evidence="5" id="KW-0539">Nucleus</keyword>
<evidence type="ECO:0000256" key="3">
    <source>
        <dbReference type="ARBA" id="ARBA00023015"/>
    </source>
</evidence>
<proteinExistence type="predicted"/>